<feature type="short sequence motif" description="HGGXW" evidence="1">
    <location>
        <begin position="87"/>
        <end position="91"/>
    </location>
</feature>
<dbReference type="OMA" id="WAVAMPS"/>
<dbReference type="Gene3D" id="3.40.50.1820">
    <property type="entry name" value="alpha/beta hydrolase"/>
    <property type="match status" value="1"/>
</dbReference>
<dbReference type="HAMAP" id="MF_03014">
    <property type="entry name" value="KFase"/>
    <property type="match status" value="1"/>
</dbReference>
<proteinExistence type="inferred from homology"/>
<feature type="active site" evidence="1">
    <location>
        <position position="281"/>
    </location>
</feature>
<dbReference type="UniPathway" id="UPA00333">
    <property type="reaction ID" value="UER00454"/>
</dbReference>
<dbReference type="VEuPathDB" id="VectorBase:ASTEI07368"/>
<dbReference type="GO" id="GO:0019441">
    <property type="term" value="P:L-tryptophan catabolic process to kynurenine"/>
    <property type="evidence" value="ECO:0007669"/>
    <property type="project" value="UniProtKB-UniRule"/>
</dbReference>
<feature type="active site" evidence="1">
    <location>
        <position position="249"/>
    </location>
</feature>
<comment type="similarity">
    <text evidence="1">Belongs to the kynurenine formamidase family.</text>
</comment>
<comment type="catalytic activity">
    <reaction evidence="1">
        <text>N-formyl-L-kynurenine + H2O = L-kynurenine + formate + H(+)</text>
        <dbReference type="Rhea" id="RHEA:13009"/>
        <dbReference type="ChEBI" id="CHEBI:15377"/>
        <dbReference type="ChEBI" id="CHEBI:15378"/>
        <dbReference type="ChEBI" id="CHEBI:15740"/>
        <dbReference type="ChEBI" id="CHEBI:57959"/>
        <dbReference type="ChEBI" id="CHEBI:58629"/>
        <dbReference type="EC" id="3.5.1.9"/>
    </reaction>
</comment>
<dbReference type="EnsemblMetazoa" id="ASTEI07368-RA">
    <property type="protein sequence ID" value="ASTEI07368-PA"/>
    <property type="gene ID" value="ASTEI07368"/>
</dbReference>
<comment type="function">
    <text evidence="1">Catalyzes the hydrolysis of N-formyl-L-kynurenine to L-kynurenine, the second step in the kynurenine pathway of tryptophan degradation. Required for elimination of toxic metabolites.</text>
</comment>
<reference evidence="3" key="2">
    <citation type="submission" date="2020-05" db="UniProtKB">
        <authorList>
            <consortium name="EnsemblMetazoa"/>
        </authorList>
    </citation>
    <scope>IDENTIFICATION</scope>
    <source>
        <strain evidence="3">Indian</strain>
    </source>
</reference>
<dbReference type="PANTHER" id="PTHR48081:SF33">
    <property type="entry name" value="KYNURENINE FORMAMIDASE"/>
    <property type="match status" value="1"/>
</dbReference>
<dbReference type="AlphaFoldDB" id="A0A182YFY2"/>
<feature type="active site" description="Nucleophile" evidence="1">
    <location>
        <position position="158"/>
    </location>
</feature>
<dbReference type="Pfam" id="PF07859">
    <property type="entry name" value="Abhydrolase_3"/>
    <property type="match status" value="1"/>
</dbReference>
<reference evidence="4" key="1">
    <citation type="journal article" date="2014" name="Genome Biol.">
        <title>Genome analysis of a major urban malaria vector mosquito, Anopheles stephensi.</title>
        <authorList>
            <person name="Jiang X."/>
            <person name="Peery A."/>
            <person name="Hall A.B."/>
            <person name="Sharma A."/>
            <person name="Chen X.G."/>
            <person name="Waterhouse R.M."/>
            <person name="Komissarov A."/>
            <person name="Riehle M.M."/>
            <person name="Shouche Y."/>
            <person name="Sharakhova M.V."/>
            <person name="Lawson D."/>
            <person name="Pakpour N."/>
            <person name="Arensburger P."/>
            <person name="Davidson V.L."/>
            <person name="Eiglmeier K."/>
            <person name="Emrich S."/>
            <person name="George P."/>
            <person name="Kennedy R.C."/>
            <person name="Mane S.P."/>
            <person name="Maslen G."/>
            <person name="Oringanje C."/>
            <person name="Qi Y."/>
            <person name="Settlage R."/>
            <person name="Tojo M."/>
            <person name="Tubio J.M."/>
            <person name="Unger M.F."/>
            <person name="Wang B."/>
            <person name="Vernick K.D."/>
            <person name="Ribeiro J.M."/>
            <person name="James A.A."/>
            <person name="Michel K."/>
            <person name="Riehle M.A."/>
            <person name="Luckhart S."/>
            <person name="Sharakhov I.V."/>
            <person name="Tu Z."/>
        </authorList>
    </citation>
    <scope>NUCLEOTIDE SEQUENCE [LARGE SCALE GENOMIC DNA]</scope>
    <source>
        <strain evidence="4">Indian</strain>
    </source>
</reference>
<evidence type="ECO:0000259" key="2">
    <source>
        <dbReference type="Pfam" id="PF07859"/>
    </source>
</evidence>
<dbReference type="EC" id="3.5.1.9" evidence="1"/>
<dbReference type="Proteomes" id="UP000076408">
    <property type="component" value="Unassembled WGS sequence"/>
</dbReference>
<evidence type="ECO:0000256" key="1">
    <source>
        <dbReference type="HAMAP-Rule" id="MF_03014"/>
    </source>
</evidence>
<dbReference type="InterPro" id="IPR027519">
    <property type="entry name" value="KFase_ver/fungi-typ"/>
</dbReference>
<dbReference type="InterPro" id="IPR050300">
    <property type="entry name" value="GDXG_lipolytic_enzyme"/>
</dbReference>
<comment type="domain">
    <text evidence="1">The main chain amide nitrogen atoms of the second glycine and its adjacent residue in the HGGXW motif define the oxyanion hole, and stabilize the oxyanion that forms during the nucleophilic attack by the catalytic serine during substrate cleavage.</text>
</comment>
<dbReference type="VEuPathDB" id="VectorBase:ASTEI20_036378"/>
<dbReference type="STRING" id="30069.A0A182YFY2"/>
<dbReference type="VEuPathDB" id="VectorBase:ASTE002696"/>
<feature type="domain" description="Alpha/beta hydrolase fold-3" evidence="2">
    <location>
        <begin position="83"/>
        <end position="281"/>
    </location>
</feature>
<sequence>MDGQGPPSEATLAQWEKQYSPSAWSVRFATPAEVINFHVKFVKEESDRNKQLFDTTLDVAYGSGDRDKVDIYGENLPADAPLFVYIHGGYWQMLEKETSAYAVKPLVERGVRVMIVGYELCPEVTLEELVRQIKVASEFVLNYATENGVKHVSIAGHSAGAHLIASMLDQLFQSAVGEELLLLKDVYLISGVYDVQELRYTNSVNRDNLLAINDQNAKRLSPLLASYDHLRSVSEQGALKFHVYVAQHDSDVFREMSSKMYDRLRSFGLSCDLHVLPNLDHFDIVEQLASSDYTITSAILAGVAREQNTA</sequence>
<dbReference type="InterPro" id="IPR029058">
    <property type="entry name" value="AB_hydrolase_fold"/>
</dbReference>
<evidence type="ECO:0000313" key="3">
    <source>
        <dbReference type="EnsemblMetazoa" id="ASTEI07368-PA"/>
    </source>
</evidence>
<name>A0A182YFY2_ANOST</name>
<protein>
    <recommendedName>
        <fullName evidence="1">Kynurenine formamidase</fullName>
        <shortName evidence="1">KFA</shortName>
        <shortName evidence="1">KFase</shortName>
        <ecNumber evidence="1">3.5.1.9</ecNumber>
    </recommendedName>
    <alternativeName>
        <fullName evidence="1">Arylformamidase</fullName>
    </alternativeName>
    <alternativeName>
        <fullName evidence="1">N-formylkynurenine formamidase</fullName>
        <shortName evidence="1">FKF</shortName>
    </alternativeName>
</protein>
<comment type="subunit">
    <text evidence="1">Homodimer.</text>
</comment>
<organism evidence="3 4">
    <name type="scientific">Anopheles stephensi</name>
    <name type="common">Indo-Pakistan malaria mosquito</name>
    <dbReference type="NCBI Taxonomy" id="30069"/>
    <lineage>
        <taxon>Eukaryota</taxon>
        <taxon>Metazoa</taxon>
        <taxon>Ecdysozoa</taxon>
        <taxon>Arthropoda</taxon>
        <taxon>Hexapoda</taxon>
        <taxon>Insecta</taxon>
        <taxon>Pterygota</taxon>
        <taxon>Neoptera</taxon>
        <taxon>Endopterygota</taxon>
        <taxon>Diptera</taxon>
        <taxon>Nematocera</taxon>
        <taxon>Culicoidea</taxon>
        <taxon>Culicidae</taxon>
        <taxon>Anophelinae</taxon>
        <taxon>Anopheles</taxon>
    </lineage>
</organism>
<dbReference type="InterPro" id="IPR013094">
    <property type="entry name" value="AB_hydrolase_3"/>
</dbReference>
<keyword evidence="4" id="KW-1185">Reference proteome</keyword>
<evidence type="ECO:0000313" key="4">
    <source>
        <dbReference type="Proteomes" id="UP000076408"/>
    </source>
</evidence>
<dbReference type="SUPFAM" id="SSF53474">
    <property type="entry name" value="alpha/beta-Hydrolases"/>
    <property type="match status" value="1"/>
</dbReference>
<accession>A0A182YFY2</accession>
<dbReference type="PANTHER" id="PTHR48081">
    <property type="entry name" value="AB HYDROLASE SUPERFAMILY PROTEIN C4A8.06C"/>
    <property type="match status" value="1"/>
</dbReference>
<keyword evidence="1" id="KW-0823">Tryptophan catabolism</keyword>
<keyword evidence="1" id="KW-0378">Hydrolase</keyword>
<dbReference type="ESTHER" id="anost-a0a1a9ti53">
    <property type="family name" value="Kynurenine-formamidase"/>
</dbReference>
<comment type="pathway">
    <text evidence="1">Amino-acid degradation; L-tryptophan degradation via kynurenine pathway; L-kynurenine from L-tryptophan: step 2/2.</text>
</comment>
<dbReference type="GO" id="GO:0004061">
    <property type="term" value="F:arylformamidase activity"/>
    <property type="evidence" value="ECO:0007669"/>
    <property type="project" value="UniProtKB-UniRule"/>
</dbReference>